<feature type="transmembrane region" description="Helical" evidence="13">
    <location>
        <begin position="335"/>
        <end position="354"/>
    </location>
</feature>
<evidence type="ECO:0000256" key="4">
    <source>
        <dbReference type="ARBA" id="ARBA00022692"/>
    </source>
</evidence>
<evidence type="ECO:0000256" key="3">
    <source>
        <dbReference type="ARBA" id="ARBA00022538"/>
    </source>
</evidence>
<dbReference type="Gene3D" id="1.20.120.350">
    <property type="entry name" value="Voltage-gated potassium channels. Chain C"/>
    <property type="match status" value="1"/>
</dbReference>
<dbReference type="PRINTS" id="PR00169">
    <property type="entry name" value="KCHANNEL"/>
</dbReference>
<evidence type="ECO:0000256" key="11">
    <source>
        <dbReference type="ARBA" id="ARBA00023303"/>
    </source>
</evidence>
<keyword evidence="3" id="KW-0633">Potassium transport</keyword>
<dbReference type="EMBL" id="BEXD01002112">
    <property type="protein sequence ID" value="GBB97020.1"/>
    <property type="molecule type" value="Genomic_DNA"/>
</dbReference>
<keyword evidence="4 13" id="KW-0812">Transmembrane</keyword>
<keyword evidence="8 13" id="KW-1133">Transmembrane helix</keyword>
<dbReference type="FunFam" id="1.10.287.70:FF:000097">
    <property type="entry name" value="Potassium voltage-gated channel subfamily G member 3"/>
    <property type="match status" value="1"/>
</dbReference>
<evidence type="ECO:0000259" key="14">
    <source>
        <dbReference type="Pfam" id="PF00520"/>
    </source>
</evidence>
<evidence type="ECO:0000256" key="10">
    <source>
        <dbReference type="ARBA" id="ARBA00023136"/>
    </source>
</evidence>
<comment type="caution">
    <text evidence="15">The sequence shown here is derived from an EMBL/GenBank/DDBJ whole genome shotgun (WGS) entry which is preliminary data.</text>
</comment>
<dbReference type="Gene3D" id="1.10.287.70">
    <property type="match status" value="1"/>
</dbReference>
<evidence type="ECO:0000256" key="5">
    <source>
        <dbReference type="ARBA" id="ARBA00022826"/>
    </source>
</evidence>
<sequence>MTKHQQFTRLATDSEHNLTSQPAIPLQAMTSAQATTSNSITSPVNSDVNPHVVNFATLPPIRRGSIPGIGPEDEWPLTEIPQELRTSADYGTNAANNTEANSMRTDWKRSLFLLLEDPSSSNAAFMMNVLVSFSIVLSAVLTTIETIPSFRSTSSSVWFNFETAIVIFFTLEYLLRLVAHSDSIRQLWRFVKAPLAVIDFVAITPYYVELVFHHDTTYDFRFTILRLFRLLRVFKAFKYSSTIIMTIEVMIIAVKRSMDALGALFFFMVTSIVLFSTLLYFAERGTWDQEKQVFVDSKGYPSSFDSIPSAFWFVMVTITTTGYGDMVPTTFIGKLIAFPAMMCGILLIALPSIIVGRNFTLVWEAMRQYRRSTGNAQVNSNTNESEDDNSGYTIGPDLRPSFESTRSFVSHGPQGYSSMNEEWAANQDVLLQQIRTLIKLSQQNQVALDRIQQALEQNGIKLNLNQEEKEMKTDLTIPEKSATGGS</sequence>
<keyword evidence="7" id="KW-0630">Potassium</keyword>
<dbReference type="InterPro" id="IPR028325">
    <property type="entry name" value="VG_K_chnl"/>
</dbReference>
<evidence type="ECO:0000256" key="13">
    <source>
        <dbReference type="SAM" id="Phobius"/>
    </source>
</evidence>
<keyword evidence="5" id="KW-0631">Potassium channel</keyword>
<dbReference type="PANTHER" id="PTHR11537:SF254">
    <property type="entry name" value="POTASSIUM VOLTAGE-GATED CHANNEL PROTEIN SHAB"/>
    <property type="match status" value="1"/>
</dbReference>
<feature type="transmembrane region" description="Helical" evidence="13">
    <location>
        <begin position="123"/>
        <end position="144"/>
    </location>
</feature>
<keyword evidence="11" id="KW-0407">Ion channel</keyword>
<comment type="subcellular location">
    <subcellularLocation>
        <location evidence="1">Membrane</location>
        <topology evidence="1">Multi-pass membrane protein</topology>
    </subcellularLocation>
</comment>
<evidence type="ECO:0000256" key="7">
    <source>
        <dbReference type="ARBA" id="ARBA00022958"/>
    </source>
</evidence>
<keyword evidence="9" id="KW-0406">Ion transport</keyword>
<dbReference type="STRING" id="94130.A0A2Z6R4H9"/>
<dbReference type="InterPro" id="IPR005821">
    <property type="entry name" value="Ion_trans_dom"/>
</dbReference>
<dbReference type="AlphaFoldDB" id="A0A2Z6R4H9"/>
<dbReference type="Proteomes" id="UP000247702">
    <property type="component" value="Unassembled WGS sequence"/>
</dbReference>
<evidence type="ECO:0000313" key="16">
    <source>
        <dbReference type="Proteomes" id="UP000247702"/>
    </source>
</evidence>
<evidence type="ECO:0000256" key="1">
    <source>
        <dbReference type="ARBA" id="ARBA00004141"/>
    </source>
</evidence>
<evidence type="ECO:0000256" key="6">
    <source>
        <dbReference type="ARBA" id="ARBA00022882"/>
    </source>
</evidence>
<dbReference type="PANTHER" id="PTHR11537">
    <property type="entry name" value="VOLTAGE-GATED POTASSIUM CHANNEL"/>
    <property type="match status" value="1"/>
</dbReference>
<dbReference type="GO" id="GO:0001508">
    <property type="term" value="P:action potential"/>
    <property type="evidence" value="ECO:0007669"/>
    <property type="project" value="TreeGrafter"/>
</dbReference>
<evidence type="ECO:0000256" key="12">
    <source>
        <dbReference type="SAM" id="MobiDB-lite"/>
    </source>
</evidence>
<keyword evidence="2" id="KW-0813">Transport</keyword>
<feature type="region of interest" description="Disordered" evidence="12">
    <location>
        <begin position="373"/>
        <end position="396"/>
    </location>
</feature>
<keyword evidence="10 13" id="KW-0472">Membrane</keyword>
<feature type="transmembrane region" description="Helical" evidence="13">
    <location>
        <begin position="156"/>
        <end position="175"/>
    </location>
</feature>
<accession>A0A2Z6R4H9</accession>
<dbReference type="InterPro" id="IPR027359">
    <property type="entry name" value="Volt_channel_dom_sf"/>
</dbReference>
<feature type="domain" description="Ion transport" evidence="14">
    <location>
        <begin position="126"/>
        <end position="359"/>
    </location>
</feature>
<dbReference type="GO" id="GO:0005249">
    <property type="term" value="F:voltage-gated potassium channel activity"/>
    <property type="evidence" value="ECO:0007669"/>
    <property type="project" value="InterPro"/>
</dbReference>
<evidence type="ECO:0000256" key="2">
    <source>
        <dbReference type="ARBA" id="ARBA00022448"/>
    </source>
</evidence>
<organism evidence="15 16">
    <name type="scientific">Rhizophagus clarus</name>
    <dbReference type="NCBI Taxonomy" id="94130"/>
    <lineage>
        <taxon>Eukaryota</taxon>
        <taxon>Fungi</taxon>
        <taxon>Fungi incertae sedis</taxon>
        <taxon>Mucoromycota</taxon>
        <taxon>Glomeromycotina</taxon>
        <taxon>Glomeromycetes</taxon>
        <taxon>Glomerales</taxon>
        <taxon>Glomeraceae</taxon>
        <taxon>Rhizophagus</taxon>
    </lineage>
</organism>
<evidence type="ECO:0000256" key="8">
    <source>
        <dbReference type="ARBA" id="ARBA00022989"/>
    </source>
</evidence>
<gene>
    <name evidence="15" type="ORF">RclHR1_00290018</name>
</gene>
<keyword evidence="16" id="KW-1185">Reference proteome</keyword>
<dbReference type="SUPFAM" id="SSF81324">
    <property type="entry name" value="Voltage-gated potassium channels"/>
    <property type="match status" value="1"/>
</dbReference>
<feature type="transmembrane region" description="Helical" evidence="13">
    <location>
        <begin position="302"/>
        <end position="323"/>
    </location>
</feature>
<dbReference type="Pfam" id="PF00520">
    <property type="entry name" value="Ion_trans"/>
    <property type="match status" value="1"/>
</dbReference>
<dbReference type="GO" id="GO:0008076">
    <property type="term" value="C:voltage-gated potassium channel complex"/>
    <property type="evidence" value="ECO:0007669"/>
    <property type="project" value="InterPro"/>
</dbReference>
<feature type="region of interest" description="Disordered" evidence="12">
    <location>
        <begin position="1"/>
        <end position="21"/>
    </location>
</feature>
<reference evidence="15 16" key="1">
    <citation type="submission" date="2017-11" db="EMBL/GenBank/DDBJ databases">
        <title>The genome of Rhizophagus clarus HR1 reveals common genetic basis of auxotrophy among arbuscular mycorrhizal fungi.</title>
        <authorList>
            <person name="Kobayashi Y."/>
        </authorList>
    </citation>
    <scope>NUCLEOTIDE SEQUENCE [LARGE SCALE GENOMIC DNA]</scope>
    <source>
        <strain evidence="15 16">HR1</strain>
    </source>
</reference>
<keyword evidence="6" id="KW-0851">Voltage-gated channel</keyword>
<evidence type="ECO:0000313" key="15">
    <source>
        <dbReference type="EMBL" id="GBB97020.1"/>
    </source>
</evidence>
<proteinExistence type="predicted"/>
<feature type="transmembrane region" description="Helical" evidence="13">
    <location>
        <begin position="261"/>
        <end position="282"/>
    </location>
</feature>
<name>A0A2Z6R4H9_9GLOM</name>
<evidence type="ECO:0000256" key="9">
    <source>
        <dbReference type="ARBA" id="ARBA00023065"/>
    </source>
</evidence>
<protein>
    <recommendedName>
        <fullName evidence="14">Ion transport domain-containing protein</fullName>
    </recommendedName>
</protein>